<feature type="domain" description="Topo IA-type catalytic" evidence="12">
    <location>
        <begin position="131"/>
        <end position="548"/>
    </location>
</feature>
<dbReference type="InterPro" id="IPR023405">
    <property type="entry name" value="Topo_IA_core_domain"/>
</dbReference>
<name>A0A448ZYD3_METSV</name>
<dbReference type="Gene3D" id="3.30.65.10">
    <property type="entry name" value="Bacterial Topoisomerase I, domain 1"/>
    <property type="match status" value="1"/>
</dbReference>
<keyword evidence="9 10" id="KW-0413">Isomerase</keyword>
<dbReference type="InterPro" id="IPR013824">
    <property type="entry name" value="Topo_IA_cen_sub1"/>
</dbReference>
<dbReference type="GO" id="GO:0005694">
    <property type="term" value="C:chromosome"/>
    <property type="evidence" value="ECO:0007669"/>
    <property type="project" value="InterPro"/>
</dbReference>
<keyword evidence="4" id="KW-0863">Zinc-finger</keyword>
<evidence type="ECO:0000256" key="4">
    <source>
        <dbReference type="ARBA" id="ARBA00022771"/>
    </source>
</evidence>
<dbReference type="GO" id="GO:0006265">
    <property type="term" value="P:DNA topological change"/>
    <property type="evidence" value="ECO:0007669"/>
    <property type="project" value="UniProtKB-UniRule"/>
</dbReference>
<feature type="region of interest" description="Interaction with DNA" evidence="10">
    <location>
        <begin position="168"/>
        <end position="173"/>
    </location>
</feature>
<dbReference type="InterPro" id="IPR006171">
    <property type="entry name" value="TOPRIM_dom"/>
</dbReference>
<dbReference type="InterPro" id="IPR013826">
    <property type="entry name" value="Topo_IA_cen_sub3"/>
</dbReference>
<evidence type="ECO:0000256" key="1">
    <source>
        <dbReference type="ARBA" id="ARBA00000213"/>
    </source>
</evidence>
<dbReference type="InterPro" id="IPR005733">
    <property type="entry name" value="TopoI_bac-type"/>
</dbReference>
<accession>A0A448ZYD3</accession>
<dbReference type="SMART" id="SM00436">
    <property type="entry name" value="TOP1Bc"/>
    <property type="match status" value="1"/>
</dbReference>
<keyword evidence="3" id="KW-0479">Metal-binding</keyword>
<dbReference type="InterPro" id="IPR013497">
    <property type="entry name" value="Topo_IA_cen"/>
</dbReference>
<feature type="domain" description="Toprim" evidence="11">
    <location>
        <begin position="3"/>
        <end position="115"/>
    </location>
</feature>
<geneLocation type="plasmid" evidence="13">
    <name>2</name>
</geneLocation>
<dbReference type="HAMAP" id="MF_00952">
    <property type="entry name" value="Topoisom_1_prok"/>
    <property type="match status" value="1"/>
</dbReference>
<dbReference type="SMART" id="SM00493">
    <property type="entry name" value="TOPRIM"/>
    <property type="match status" value="1"/>
</dbReference>
<protein>
    <recommendedName>
        <fullName evidence="10">DNA topoisomerase 1</fullName>
        <ecNumber evidence="10">5.6.2.1</ecNumber>
    </recommendedName>
    <alternativeName>
        <fullName evidence="10">DNA topoisomerase I</fullName>
    </alternativeName>
</protein>
<dbReference type="GO" id="GO:0003677">
    <property type="term" value="F:DNA binding"/>
    <property type="evidence" value="ECO:0007669"/>
    <property type="project" value="UniProtKB-KW"/>
</dbReference>
<dbReference type="InterPro" id="IPR003601">
    <property type="entry name" value="Topo_IA_2"/>
</dbReference>
<dbReference type="InterPro" id="IPR028612">
    <property type="entry name" value="Topoisom_1_IA"/>
</dbReference>
<evidence type="ECO:0000256" key="3">
    <source>
        <dbReference type="ARBA" id="ARBA00022723"/>
    </source>
</evidence>
<dbReference type="GO" id="GO:0008270">
    <property type="term" value="F:zinc ion binding"/>
    <property type="evidence" value="ECO:0007669"/>
    <property type="project" value="UniProtKB-KW"/>
</dbReference>
<dbReference type="EMBL" id="LR214939">
    <property type="protein sequence ID" value="VEU56233.1"/>
    <property type="molecule type" value="Genomic_DNA"/>
</dbReference>
<keyword evidence="5" id="KW-0862">Zinc</keyword>
<comment type="similarity">
    <text evidence="2 10">Belongs to the type IA topoisomerase family.</text>
</comment>
<gene>
    <name evidence="13" type="primary">topA_2</name>
    <name evidence="10" type="synonym">topA</name>
    <name evidence="13" type="ORF">NCTC10113_01134</name>
</gene>
<dbReference type="PRINTS" id="PR00417">
    <property type="entry name" value="PRTPISMRASEI"/>
</dbReference>
<dbReference type="EC" id="5.6.2.1" evidence="10"/>
<dbReference type="InterPro" id="IPR013498">
    <property type="entry name" value="Topo_IA_Znf"/>
</dbReference>
<proteinExistence type="inferred from homology"/>
<evidence type="ECO:0000256" key="10">
    <source>
        <dbReference type="HAMAP-Rule" id="MF_00952"/>
    </source>
</evidence>
<dbReference type="AlphaFoldDB" id="A0A448ZYD3"/>
<evidence type="ECO:0000313" key="13">
    <source>
        <dbReference type="EMBL" id="VEU56233.1"/>
    </source>
</evidence>
<comment type="catalytic activity">
    <reaction evidence="1 10">
        <text>ATP-independent breakage of single-stranded DNA, followed by passage and rejoining.</text>
        <dbReference type="EC" id="5.6.2.1"/>
    </reaction>
</comment>
<dbReference type="Pfam" id="PF01396">
    <property type="entry name" value="Zn_ribbon_Top1"/>
    <property type="match status" value="1"/>
</dbReference>
<evidence type="ECO:0000256" key="7">
    <source>
        <dbReference type="ARBA" id="ARBA00023029"/>
    </source>
</evidence>
<dbReference type="PANTHER" id="PTHR42785">
    <property type="entry name" value="DNA TOPOISOMERASE, TYPE IA, CORE"/>
    <property type="match status" value="1"/>
</dbReference>
<feature type="site" description="Interaction with DNA" evidence="10">
    <location>
        <position position="142"/>
    </location>
</feature>
<dbReference type="Pfam" id="PF01131">
    <property type="entry name" value="Topoisom_bac"/>
    <property type="match status" value="1"/>
</dbReference>
<feature type="site" description="Interaction with DNA" evidence="10">
    <location>
        <position position="33"/>
    </location>
</feature>
<evidence type="ECO:0000256" key="8">
    <source>
        <dbReference type="ARBA" id="ARBA00023125"/>
    </source>
</evidence>
<keyword evidence="8 10" id="KW-0238">DNA-binding</keyword>
<keyword evidence="7 10" id="KW-0799">Topoisomerase</keyword>
<evidence type="ECO:0000256" key="6">
    <source>
        <dbReference type="ARBA" id="ARBA00022842"/>
    </source>
</evidence>
<dbReference type="Gene3D" id="2.70.20.10">
    <property type="entry name" value="Topoisomerase I, domain 3"/>
    <property type="match status" value="1"/>
</dbReference>
<evidence type="ECO:0000259" key="11">
    <source>
        <dbReference type="PROSITE" id="PS50880"/>
    </source>
</evidence>
<dbReference type="InterPro" id="IPR000380">
    <property type="entry name" value="Topo_IA"/>
</dbReference>
<dbReference type="PROSITE" id="PS50880">
    <property type="entry name" value="TOPRIM"/>
    <property type="match status" value="1"/>
</dbReference>
<dbReference type="Pfam" id="PF01751">
    <property type="entry name" value="Toprim"/>
    <property type="match status" value="1"/>
</dbReference>
<dbReference type="InterPro" id="IPR034149">
    <property type="entry name" value="TOPRIM_TopoI"/>
</dbReference>
<dbReference type="Gene3D" id="3.40.50.140">
    <property type="match status" value="1"/>
</dbReference>
<feature type="active site" description="O-(5'-phospho-DNA)-tyrosine intermediate" evidence="10">
    <location>
        <position position="292"/>
    </location>
</feature>
<dbReference type="PANTHER" id="PTHR42785:SF1">
    <property type="entry name" value="DNA TOPOISOMERASE"/>
    <property type="match status" value="1"/>
</dbReference>
<evidence type="ECO:0000256" key="2">
    <source>
        <dbReference type="ARBA" id="ARBA00009446"/>
    </source>
</evidence>
<dbReference type="GO" id="GO:0003917">
    <property type="term" value="F:DNA topoisomerase type I (single strand cut, ATP-independent) activity"/>
    <property type="evidence" value="ECO:0007669"/>
    <property type="project" value="UniProtKB-UniRule"/>
</dbReference>
<dbReference type="NCBIfam" id="TIGR01051">
    <property type="entry name" value="topA_bact"/>
    <property type="match status" value="1"/>
</dbReference>
<feature type="site" description="Interaction with DNA" evidence="10">
    <location>
        <position position="480"/>
    </location>
</feature>
<dbReference type="CDD" id="cd03363">
    <property type="entry name" value="TOPRIM_TopoIA_TopoI"/>
    <property type="match status" value="1"/>
</dbReference>
<comment type="caution">
    <text evidence="10">Lacks conserved residue(s) required for the propagation of feature annotation.</text>
</comment>
<evidence type="ECO:0000259" key="12">
    <source>
        <dbReference type="PROSITE" id="PS52039"/>
    </source>
</evidence>
<dbReference type="CDD" id="cd00186">
    <property type="entry name" value="TOP1Ac"/>
    <property type="match status" value="1"/>
</dbReference>
<dbReference type="SUPFAM" id="SSF56712">
    <property type="entry name" value="Prokaryotic type I DNA topoisomerase"/>
    <property type="match status" value="1"/>
</dbReference>
<dbReference type="PROSITE" id="PS52039">
    <property type="entry name" value="TOPO_IA_2"/>
    <property type="match status" value="1"/>
</dbReference>
<dbReference type="InterPro" id="IPR003602">
    <property type="entry name" value="Topo_IA_DNA-bd_dom"/>
</dbReference>
<keyword evidence="6" id="KW-0460">Magnesium</keyword>
<organism evidence="13">
    <name type="scientific">Metamycoplasma salivarium</name>
    <name type="common">Mycoplasma salivarium</name>
    <dbReference type="NCBI Taxonomy" id="2124"/>
    <lineage>
        <taxon>Bacteria</taxon>
        <taxon>Bacillati</taxon>
        <taxon>Mycoplasmatota</taxon>
        <taxon>Mycoplasmoidales</taxon>
        <taxon>Metamycoplasmataceae</taxon>
        <taxon>Metamycoplasma</taxon>
    </lineage>
</organism>
<feature type="site" description="Interaction with DNA" evidence="10">
    <location>
        <position position="145"/>
    </location>
</feature>
<dbReference type="Gene3D" id="1.10.460.10">
    <property type="entry name" value="Topoisomerase I, domain 2"/>
    <property type="match status" value="1"/>
</dbReference>
<comment type="function">
    <text evidence="10">Releases the supercoiling and torsional tension of DNA, which is introduced during the DNA replication and transcription, by transiently cleaving and rejoining one strand of the DNA duplex. Introduces a single-strand break via transesterification at a target site in duplex DNA. The scissile phosphodiester is attacked by the catalytic tyrosine of the enzyme, resulting in the formation of a DNA-(5'-phosphotyrosyl)-enzyme intermediate and the expulsion of a 3'-OH DNA strand. The free DNA strand then undergoes passage around the unbroken strand, thus removing DNA supercoils. Finally, in the religation step, the DNA 3'-OH attacks the covalent intermediate to expel the active-site tyrosine and restore the DNA phosphodiester backbone.</text>
</comment>
<dbReference type="Gene3D" id="1.10.290.10">
    <property type="entry name" value="Topoisomerase I, domain 4"/>
    <property type="match status" value="1"/>
</dbReference>
<evidence type="ECO:0000256" key="9">
    <source>
        <dbReference type="ARBA" id="ARBA00023235"/>
    </source>
</evidence>
<dbReference type="SUPFAM" id="SSF57783">
    <property type="entry name" value="Zinc beta-ribbon"/>
    <property type="match status" value="1"/>
</dbReference>
<dbReference type="SMART" id="SM00437">
    <property type="entry name" value="TOP1Ac"/>
    <property type="match status" value="1"/>
</dbReference>
<feature type="site" description="Interaction with DNA" evidence="10">
    <location>
        <position position="294"/>
    </location>
</feature>
<keyword evidence="13" id="KW-0614">Plasmid</keyword>
<reference evidence="13" key="1">
    <citation type="submission" date="2019-01" db="EMBL/GenBank/DDBJ databases">
        <authorList>
            <consortium name="Pathogen Informatics"/>
        </authorList>
    </citation>
    <scope>NUCLEOTIDE SEQUENCE [LARGE SCALE GENOMIC DNA]</scope>
    <source>
        <strain evidence="13">NCTC10113</strain>
    </source>
</reference>
<evidence type="ECO:0000256" key="5">
    <source>
        <dbReference type="ARBA" id="ARBA00022833"/>
    </source>
</evidence>
<comment type="subunit">
    <text evidence="10">Monomer.</text>
</comment>
<dbReference type="InterPro" id="IPR013825">
    <property type="entry name" value="Topo_IA_cen_sub2"/>
</dbReference>
<feature type="site" description="Interaction with DNA" evidence="10">
    <location>
        <position position="141"/>
    </location>
</feature>
<dbReference type="RefSeq" id="WP_024544176.1">
    <property type="nucleotide sequence ID" value="NZ_LR214938.2"/>
</dbReference>
<sequence>MSNKLLIVESPNKVNTIQKYLGDDYKVMSSVGHILKMSTTRGEYRLGIDFENWEPIMSIDAAKSAVIKDLKEAVKDADEVLVATDPDREGEAIAQNLVNILKVENKYKRIKYNEITKEAIENAIKNPLEIDQNLVKAQKTRRMLDRIIGFKLSNLMKEKIKNAPTIPSAGRVQSIALKLVCDREKLIQNFIPVLYSKIEASLIDDSVAVFYYPENKDFDNDNTWIRPDKIESLFETINKNKTLEVINKKNSSRKEPQIIPFKQSILYKEAKYSSQVVQSAAQNLFETGLISYPRTDSTRLSASFIAKAKSYITEKYGKEYVANEIKGFSGDQDAHEAIRPTDIYLTPLEAKEKYNLSDVNFNVYTLIYNHTLCALMTTPVRQIFSYELLNYSDHINSFFRMSFSKVTFDGYYKVLGYEEDKNIPEYEIGQKLDVKEYIREDKETQPPARYNDGSLIKMLDDIKVGRPSTFATTVSLIKKRLFVTTVNNSLHPTTFGMLVNEKLISGFPETITEEYTAQVEEKLDEISEGKIDYKNLMEEFWNKFNNHLANATETIEISVLPQELVNEKCPSCGSELIYRYTKAKKQKFIGCSNFPACHYVRNIDGSEAKSKKRFWKKSTKK</sequence>